<feature type="region of interest" description="Disordered" evidence="1">
    <location>
        <begin position="562"/>
        <end position="613"/>
    </location>
</feature>
<dbReference type="AlphaFoldDB" id="A0A8H6TQF7"/>
<dbReference type="Proteomes" id="UP000613580">
    <property type="component" value="Unassembled WGS sequence"/>
</dbReference>
<sequence length="613" mass="67045">MYSPQTRAWGKRVIGMSRVKLVFARITLTRYTTLYCILALFTCLTLVILQARTFVSNTEGLDVIQTLVDKTHVNTTTEGFSFLQNSNVVICHNIPDQPDSNCTTLVKGTNPNAHVHVRDLPLLDGLHLEARDEDDNDNGVNLQQCAISLLWLGEVLTDARREDLVTLAYQLWLLSMSMTTLLNESLPHLFASLAARALATGWAAFRVHGNQNLYTEYQHVIAVGACHGFDPMGDWWSQDGTEVAALVFNALDFVLSALISYKLFKVYASQTFSRVGASGEVHGVYKIVLSFSVVLQLAGFFILASTSLWIGKISLSPIRSFVDDFPLNIAILVVTAVFEIPWLVLGWMSVRRESKVLFILFSITTLVLVAMAIIMVMSPLYRFVLSEWSFYATISIAGDVLLLATSSLAIVCRLHFGKGLAHFLRVTDMLDDGDFTPVTFTKGDGVSPADDKKFTLDPELAVLGYSYPMDRGTADQSPGGIRKMSAFSMILSNDQAENNTIHLSSTPALFTGPAGDNSRLGLPMHPHAVVKPVVRSTSLASSSNVVTVSEPQPKAKRALLDKAPAEPTQPAKVVTRSRSGSVPPAQQQQQQAAAAPAHRARAHSVSKPTGNFF</sequence>
<evidence type="ECO:0000313" key="4">
    <source>
        <dbReference type="Proteomes" id="UP000613580"/>
    </source>
</evidence>
<proteinExistence type="predicted"/>
<keyword evidence="2" id="KW-1133">Transmembrane helix</keyword>
<dbReference type="OrthoDB" id="2684482at2759"/>
<keyword evidence="2" id="KW-0472">Membrane</keyword>
<organism evidence="3 4">
    <name type="scientific">Mycena chlorophos</name>
    <name type="common">Agaric fungus</name>
    <name type="synonym">Agaricus chlorophos</name>
    <dbReference type="NCBI Taxonomy" id="658473"/>
    <lineage>
        <taxon>Eukaryota</taxon>
        <taxon>Fungi</taxon>
        <taxon>Dikarya</taxon>
        <taxon>Basidiomycota</taxon>
        <taxon>Agaricomycotina</taxon>
        <taxon>Agaricomycetes</taxon>
        <taxon>Agaricomycetidae</taxon>
        <taxon>Agaricales</taxon>
        <taxon>Marasmiineae</taxon>
        <taxon>Mycenaceae</taxon>
        <taxon>Mycena</taxon>
    </lineage>
</organism>
<gene>
    <name evidence="3" type="ORF">HMN09_00178800</name>
</gene>
<keyword evidence="4" id="KW-1185">Reference proteome</keyword>
<evidence type="ECO:0000256" key="2">
    <source>
        <dbReference type="SAM" id="Phobius"/>
    </source>
</evidence>
<dbReference type="GO" id="GO:0005794">
    <property type="term" value="C:Golgi apparatus"/>
    <property type="evidence" value="ECO:0007669"/>
    <property type="project" value="TreeGrafter"/>
</dbReference>
<evidence type="ECO:0000313" key="3">
    <source>
        <dbReference type="EMBL" id="KAF7320921.1"/>
    </source>
</evidence>
<keyword evidence="2" id="KW-0812">Transmembrane</keyword>
<comment type="caution">
    <text evidence="3">The sequence shown here is derived from an EMBL/GenBank/DDBJ whole genome shotgun (WGS) entry which is preliminary data.</text>
</comment>
<dbReference type="PANTHER" id="PTHR34391:SF2">
    <property type="entry name" value="TRP C-TERMINAL DOMAIN-CONTAINING PROTEIN"/>
    <property type="match status" value="1"/>
</dbReference>
<evidence type="ECO:0000256" key="1">
    <source>
        <dbReference type="SAM" id="MobiDB-lite"/>
    </source>
</evidence>
<feature type="transmembrane region" description="Helical" evidence="2">
    <location>
        <begin position="357"/>
        <end position="378"/>
    </location>
</feature>
<feature type="transmembrane region" description="Helical" evidence="2">
    <location>
        <begin position="31"/>
        <end position="49"/>
    </location>
</feature>
<accession>A0A8H6TQF7</accession>
<dbReference type="InterPro" id="IPR040410">
    <property type="entry name" value="UPF0658_Golgi"/>
</dbReference>
<dbReference type="PANTHER" id="PTHR34391">
    <property type="entry name" value="UPF0658 GOLGI APPARATUS MEMBRANE PROTEIN C1952.10C-RELATED"/>
    <property type="match status" value="1"/>
</dbReference>
<feature type="transmembrane region" description="Helical" evidence="2">
    <location>
        <begin position="325"/>
        <end position="345"/>
    </location>
</feature>
<dbReference type="EMBL" id="JACAZE010000002">
    <property type="protein sequence ID" value="KAF7320921.1"/>
    <property type="molecule type" value="Genomic_DNA"/>
</dbReference>
<feature type="transmembrane region" description="Helical" evidence="2">
    <location>
        <begin position="284"/>
        <end position="305"/>
    </location>
</feature>
<evidence type="ECO:0008006" key="5">
    <source>
        <dbReference type="Google" id="ProtNLM"/>
    </source>
</evidence>
<feature type="transmembrane region" description="Helical" evidence="2">
    <location>
        <begin position="390"/>
        <end position="416"/>
    </location>
</feature>
<name>A0A8H6TQF7_MYCCL</name>
<protein>
    <recommendedName>
        <fullName evidence="5">Transmembrane protein</fullName>
    </recommendedName>
</protein>
<feature type="compositionally biased region" description="Low complexity" evidence="1">
    <location>
        <begin position="584"/>
        <end position="597"/>
    </location>
</feature>
<reference evidence="3" key="1">
    <citation type="submission" date="2020-05" db="EMBL/GenBank/DDBJ databases">
        <title>Mycena genomes resolve the evolution of fungal bioluminescence.</title>
        <authorList>
            <person name="Tsai I.J."/>
        </authorList>
    </citation>
    <scope>NUCLEOTIDE SEQUENCE</scope>
    <source>
        <strain evidence="3">110903Hualien_Pintung</strain>
    </source>
</reference>